<dbReference type="EMBL" id="HG316457">
    <property type="protein sequence ID" value="CDF89671.1"/>
    <property type="molecule type" value="Genomic_DNA"/>
</dbReference>
<dbReference type="Gene3D" id="2.130.10.10">
    <property type="entry name" value="YVTN repeat-like/Quinoprotein amine dehydrogenase"/>
    <property type="match status" value="1"/>
</dbReference>
<dbReference type="InterPro" id="IPR015943">
    <property type="entry name" value="WD40/YVTN_repeat-like_dom_sf"/>
</dbReference>
<reference evidence="2" key="1">
    <citation type="journal article" date="2013" name="Genome Announc.">
        <title>Genome sequence of the food spoilage yeast Zygosaccharomyces bailii CLIB 213(T).</title>
        <authorList>
            <person name="Galeote V."/>
            <person name="Bigey F."/>
            <person name="Devillers H."/>
            <person name="Neuveglise C."/>
            <person name="Dequin S."/>
        </authorList>
    </citation>
    <scope>NUCLEOTIDE SEQUENCE [LARGE SCALE GENOMIC DNA]</scope>
    <source>
        <strain evidence="2">CLIB 213 / ATCC 58445 / CBS 680 / CCRC 21525 / NBRC 1098 / NCYC 1416 / NRRL Y-2227</strain>
    </source>
</reference>
<gene>
    <name evidence="1" type="ORF">BN860_09868g</name>
</gene>
<keyword evidence="2" id="KW-1185">Reference proteome</keyword>
<protein>
    <submittedName>
        <fullName evidence="1">ZYBA0S04-09868g1_1</fullName>
    </submittedName>
</protein>
<dbReference type="Proteomes" id="UP000019375">
    <property type="component" value="Unassembled WGS sequence"/>
</dbReference>
<evidence type="ECO:0000313" key="2">
    <source>
        <dbReference type="Proteomes" id="UP000019375"/>
    </source>
</evidence>
<proteinExistence type="predicted"/>
<organism evidence="1 2">
    <name type="scientific">Zygosaccharomyces bailii (strain CLIB 213 / ATCC 58445 / CBS 680 / BCRC 21525 / NBRC 1098 / NCYC 1416 / NRRL Y-2227)</name>
    <dbReference type="NCBI Taxonomy" id="1333698"/>
    <lineage>
        <taxon>Eukaryota</taxon>
        <taxon>Fungi</taxon>
        <taxon>Dikarya</taxon>
        <taxon>Ascomycota</taxon>
        <taxon>Saccharomycotina</taxon>
        <taxon>Saccharomycetes</taxon>
        <taxon>Saccharomycetales</taxon>
        <taxon>Saccharomycetaceae</taxon>
        <taxon>Zygosaccharomyces</taxon>
    </lineage>
</organism>
<name>A0A8J2T962_ZYGB2</name>
<dbReference type="OrthoDB" id="7668193at2759"/>
<dbReference type="InterPro" id="IPR036322">
    <property type="entry name" value="WD40_repeat_dom_sf"/>
</dbReference>
<dbReference type="AlphaFoldDB" id="A0A8J2T962"/>
<dbReference type="SUPFAM" id="SSF50978">
    <property type="entry name" value="WD40 repeat-like"/>
    <property type="match status" value="1"/>
</dbReference>
<sequence>MNDLRLPDYTLRFHKSSVTTLLVLQLPGDPTPVLLSGDATGVLILWNLITRRPITNYHIETSPRLVALQYIGLASVAVLCKDHKLRIFNIGDLPRWKQVYEIPINTLNFANFVIENLGDAWFRLICCNTQDAESIDIYVFHLTDLHSLRRVYKGLKFYESLIPLLGDTVKLDKLGIAMKFVECNGVIYCGMESGFVIGFTMIKAKKTDGPEDEEPANQSVRIVYVSNVHYPDPVLDLCVTPQFILSSSTGNKIGVHDWRKLSYPNSSNENCPLVLTKDNFKRVPLSQVSHVKQVDDFLLLASWSGEIVVLDQHYAFIAKFVKSKSLLQVTENSKGNLQGSSATTLSKENSLNCKITSLQGISAVHVRTEAENKAMSATISMGKKRRLQKFIENAWCIVSYEDGSIAFYRLEEA</sequence>
<accession>A0A8J2T962</accession>
<evidence type="ECO:0000313" key="1">
    <source>
        <dbReference type="EMBL" id="CDF89671.1"/>
    </source>
</evidence>